<accession>A0ABY0D8R2</accession>
<dbReference type="RefSeq" id="WP_164935227.1">
    <property type="nucleotide sequence ID" value="NZ_RDRA01000043.1"/>
</dbReference>
<sequence>MMKMPVKQSSKRPLEDIENLNKAFCKALRALDLVDRNDPIAEMVARKIIAIGATGVRDPAMISEIAIRQFKTWGVPPVDTVVLR</sequence>
<keyword evidence="2" id="KW-1185">Reference proteome</keyword>
<comment type="caution">
    <text evidence="1">The sequence shown here is derived from an EMBL/GenBank/DDBJ whole genome shotgun (WGS) entry which is preliminary data.</text>
</comment>
<reference evidence="1 2" key="1">
    <citation type="submission" date="2018-10" db="EMBL/GenBank/DDBJ databases">
        <title>Bradyrhizobium sp. nov., isolated from effective nodules of peanut in China.</title>
        <authorList>
            <person name="Li Y."/>
        </authorList>
    </citation>
    <scope>NUCLEOTIDE SEQUENCE [LARGE SCALE GENOMIC DNA]</scope>
    <source>
        <strain evidence="1 2">CCBAU 51781</strain>
    </source>
</reference>
<proteinExistence type="predicted"/>
<evidence type="ECO:0000313" key="1">
    <source>
        <dbReference type="EMBL" id="RXG85651.1"/>
    </source>
</evidence>
<protein>
    <submittedName>
        <fullName evidence="1">Uncharacterized protein</fullName>
    </submittedName>
</protein>
<name>A0ABY0D8R2_9BRAD</name>
<dbReference type="Proteomes" id="UP000289946">
    <property type="component" value="Unassembled WGS sequence"/>
</dbReference>
<evidence type="ECO:0000313" key="2">
    <source>
        <dbReference type="Proteomes" id="UP000289946"/>
    </source>
</evidence>
<dbReference type="EMBL" id="RDRA01000043">
    <property type="protein sequence ID" value="RXG85651.1"/>
    <property type="molecule type" value="Genomic_DNA"/>
</dbReference>
<organism evidence="1 2">
    <name type="scientific">Bradyrhizobium zhanjiangense</name>
    <dbReference type="NCBI Taxonomy" id="1325107"/>
    <lineage>
        <taxon>Bacteria</taxon>
        <taxon>Pseudomonadati</taxon>
        <taxon>Pseudomonadota</taxon>
        <taxon>Alphaproteobacteria</taxon>
        <taxon>Hyphomicrobiales</taxon>
        <taxon>Nitrobacteraceae</taxon>
        <taxon>Bradyrhizobium</taxon>
    </lineage>
</organism>
<gene>
    <name evidence="1" type="ORF">EAS62_38545</name>
</gene>